<sequence length="232" mass="26877">MELDLDLMTQEETGRLELLEAVIRKDLKGFIRVGMALKEIKDKRLYRGKYTTWKDYLKGEWDISRAYGDRYIDAFEVIENLNSSFRKSAPIGALLDEDGPDQNVHHGGHSEEDSDAFEFPFPKNEAQTRPLTLLKPEQQPEAWKMAVRMSGHKVTALAVNKVVQEILEAQLEEDKNGIQQTIIKEVTVPDDFSSQFTRLLEILDMHRKSGWKEFNRKKALEFIKSIEEYLNS</sequence>
<feature type="region of interest" description="Disordered" evidence="1">
    <location>
        <begin position="96"/>
        <end position="116"/>
    </location>
</feature>
<reference evidence="3" key="1">
    <citation type="submission" date="2016-10" db="EMBL/GenBank/DDBJ databases">
        <authorList>
            <person name="Varghese N."/>
            <person name="Submissions S."/>
        </authorList>
    </citation>
    <scope>NUCLEOTIDE SEQUENCE [LARGE SCALE GENOMIC DNA]</scope>
    <source>
        <strain evidence="3">DSM 3384</strain>
    </source>
</reference>
<dbReference type="AlphaFoldDB" id="A0A1H2H614"/>
<dbReference type="RefSeq" id="WP_092234053.1">
    <property type="nucleotide sequence ID" value="NZ_FNLL01000006.1"/>
</dbReference>
<gene>
    <name evidence="2" type="ORF">SAMN04487931_10666</name>
</gene>
<keyword evidence="3" id="KW-1185">Reference proteome</keyword>
<accession>A0A1H2H614</accession>
<protein>
    <submittedName>
        <fullName evidence="2">Uncharacterized protein</fullName>
    </submittedName>
</protein>
<dbReference type="EMBL" id="FNLL01000006">
    <property type="protein sequence ID" value="SDU27311.1"/>
    <property type="molecule type" value="Genomic_DNA"/>
</dbReference>
<evidence type="ECO:0000313" key="2">
    <source>
        <dbReference type="EMBL" id="SDU27311.1"/>
    </source>
</evidence>
<dbReference type="Proteomes" id="UP000199608">
    <property type="component" value="Unassembled WGS sequence"/>
</dbReference>
<evidence type="ECO:0000313" key="3">
    <source>
        <dbReference type="Proteomes" id="UP000199608"/>
    </source>
</evidence>
<evidence type="ECO:0000256" key="1">
    <source>
        <dbReference type="SAM" id="MobiDB-lite"/>
    </source>
</evidence>
<proteinExistence type="predicted"/>
<name>A0A1H2H614_9BACT</name>
<organism evidence="2 3">
    <name type="scientific">Desulfobacula phenolica</name>
    <dbReference type="NCBI Taxonomy" id="90732"/>
    <lineage>
        <taxon>Bacteria</taxon>
        <taxon>Pseudomonadati</taxon>
        <taxon>Thermodesulfobacteriota</taxon>
        <taxon>Desulfobacteria</taxon>
        <taxon>Desulfobacterales</taxon>
        <taxon>Desulfobacteraceae</taxon>
        <taxon>Desulfobacula</taxon>
    </lineage>
</organism>